<comment type="caution">
    <text evidence="1">The sequence shown here is derived from an EMBL/GenBank/DDBJ whole genome shotgun (WGS) entry which is preliminary data.</text>
</comment>
<keyword evidence="2" id="KW-1185">Reference proteome</keyword>
<organism evidence="1 2">
    <name type="scientific">Virgibacillus siamensis</name>
    <dbReference type="NCBI Taxonomy" id="480071"/>
    <lineage>
        <taxon>Bacteria</taxon>
        <taxon>Bacillati</taxon>
        <taxon>Bacillota</taxon>
        <taxon>Bacilli</taxon>
        <taxon>Bacillales</taxon>
        <taxon>Bacillaceae</taxon>
        <taxon>Virgibacillus</taxon>
    </lineage>
</organism>
<sequence length="191" mass="22923">MTKKSKHSKRKNQKNKNNFHKQIKNVFVAEGFYSTYTFFTLGKKLFIYSSLNNERVFEITELEHNQQQLRENLSIPEVLEVIHRKTQNQLRDFQQYFLPSMKDIHEEFWDEICHEQEESLSEKGKKMLDIAVRSESDLLDENGELILEQPLTYNYFGVPVAYGENDRQWIDYHMSQGNFEEALNIHRAYFE</sequence>
<accession>A0ABP3R4C8</accession>
<dbReference type="Proteomes" id="UP001500866">
    <property type="component" value="Unassembled WGS sequence"/>
</dbReference>
<name>A0ABP3R4C8_9BACI</name>
<evidence type="ECO:0000313" key="2">
    <source>
        <dbReference type="Proteomes" id="UP001500866"/>
    </source>
</evidence>
<evidence type="ECO:0000313" key="1">
    <source>
        <dbReference type="EMBL" id="GAA0600221.1"/>
    </source>
</evidence>
<protein>
    <submittedName>
        <fullName evidence="1">Uncharacterized protein</fullName>
    </submittedName>
</protein>
<gene>
    <name evidence="1" type="ORF">GCM10009001_15750</name>
</gene>
<proteinExistence type="predicted"/>
<reference evidence="2" key="1">
    <citation type="journal article" date="2019" name="Int. J. Syst. Evol. Microbiol.">
        <title>The Global Catalogue of Microorganisms (GCM) 10K type strain sequencing project: providing services to taxonomists for standard genome sequencing and annotation.</title>
        <authorList>
            <consortium name="The Broad Institute Genomics Platform"/>
            <consortium name="The Broad Institute Genome Sequencing Center for Infectious Disease"/>
            <person name="Wu L."/>
            <person name="Ma J."/>
        </authorList>
    </citation>
    <scope>NUCLEOTIDE SEQUENCE [LARGE SCALE GENOMIC DNA]</scope>
    <source>
        <strain evidence="2">JCM 15395</strain>
    </source>
</reference>
<dbReference type="RefSeq" id="WP_343811883.1">
    <property type="nucleotide sequence ID" value="NZ_BAAADS010000011.1"/>
</dbReference>
<dbReference type="EMBL" id="BAAADS010000011">
    <property type="protein sequence ID" value="GAA0600221.1"/>
    <property type="molecule type" value="Genomic_DNA"/>
</dbReference>